<organism evidence="2 3">
    <name type="scientific">Candidatus Nomurabacteria bacterium RIFCSPHIGHO2_01_FULL_42_15</name>
    <dbReference type="NCBI Taxonomy" id="1801742"/>
    <lineage>
        <taxon>Bacteria</taxon>
        <taxon>Candidatus Nomuraibacteriota</taxon>
    </lineage>
</organism>
<gene>
    <name evidence="2" type="ORF">A2738_02745</name>
</gene>
<feature type="compositionally biased region" description="Basic and acidic residues" evidence="1">
    <location>
        <begin position="66"/>
        <end position="78"/>
    </location>
</feature>
<evidence type="ECO:0000313" key="2">
    <source>
        <dbReference type="EMBL" id="OGI68080.1"/>
    </source>
</evidence>
<dbReference type="AlphaFoldDB" id="A0A1F6VEM0"/>
<reference evidence="2 3" key="1">
    <citation type="journal article" date="2016" name="Nat. Commun.">
        <title>Thousands of microbial genomes shed light on interconnected biogeochemical processes in an aquifer system.</title>
        <authorList>
            <person name="Anantharaman K."/>
            <person name="Brown C.T."/>
            <person name="Hug L.A."/>
            <person name="Sharon I."/>
            <person name="Castelle C.J."/>
            <person name="Probst A.J."/>
            <person name="Thomas B.C."/>
            <person name="Singh A."/>
            <person name="Wilkins M.J."/>
            <person name="Karaoz U."/>
            <person name="Brodie E.L."/>
            <person name="Williams K.H."/>
            <person name="Hubbard S.S."/>
            <person name="Banfield J.F."/>
        </authorList>
    </citation>
    <scope>NUCLEOTIDE SEQUENCE [LARGE SCALE GENOMIC DNA]</scope>
</reference>
<name>A0A1F6VEM0_9BACT</name>
<dbReference type="EMBL" id="MFTS01000005">
    <property type="protein sequence ID" value="OGI68080.1"/>
    <property type="molecule type" value="Genomic_DNA"/>
</dbReference>
<proteinExistence type="predicted"/>
<comment type="caution">
    <text evidence="2">The sequence shown here is derived from an EMBL/GenBank/DDBJ whole genome shotgun (WGS) entry which is preliminary data.</text>
</comment>
<feature type="region of interest" description="Disordered" evidence="1">
    <location>
        <begin position="458"/>
        <end position="481"/>
    </location>
</feature>
<protein>
    <submittedName>
        <fullName evidence="2">Uncharacterized protein</fullName>
    </submittedName>
</protein>
<evidence type="ECO:0000256" key="1">
    <source>
        <dbReference type="SAM" id="MobiDB-lite"/>
    </source>
</evidence>
<sequence length="625" mass="69543">MDNIPQNKKTREQIEAEIGAMQKKGAERDLADAKMREDLQRATEALGAIRKAREQKPDPTVEADAEEQRKEAQAIAEMERARAEAAAREEARVAAEKKAAMENPPVKLPPEPTKVEETIPSEEIPTKTFSPQYIGERITSLLREVVTVVRDPEVTGEDKEMTVKTTIEKWGGTVGIQAILENKQDGIGVKRYKIEATWMVKKLAEAFIGTELDKVSKLLKSYIEKEEKKEVAKMEIVNGELQVTFGATKPEKETLPTTPPLTEDTSEALASIQDPSESKPGWWKNLKRKALPIGLAGLAAGASFVGIKALNKEGKQDTKELAPIKEAVKNTATNETTKVYTMPETNLTARAEQKQLDQQKEIEKLRKEFESKFAEQNTAFSNQVAEIKAKVEKPAPQTHSEKIADIQRRLEEGKKRKNKGEPVPKEYRVTADEALLYNIEGMKQPTVVTGWTIETGGTTTTKKTKPKTPESTWVPPLGAKVTGGSVDAGGFNYSYDTTGDNFENPNKIPKAPEKTKINSKLSEQALEQVADTFEDNIEKIFPKDTLEKWNKQKGEGAYELMSKAEKKVPKAERALFSYLEKLKETTGLEPGSGVRGGKPETIEHYMQRALEKAAEEGKLEELKLK</sequence>
<feature type="region of interest" description="Disordered" evidence="1">
    <location>
        <begin position="96"/>
        <end position="118"/>
    </location>
</feature>
<accession>A0A1F6VEM0</accession>
<dbReference type="Proteomes" id="UP000178235">
    <property type="component" value="Unassembled WGS sequence"/>
</dbReference>
<evidence type="ECO:0000313" key="3">
    <source>
        <dbReference type="Proteomes" id="UP000178235"/>
    </source>
</evidence>
<feature type="region of interest" description="Disordered" evidence="1">
    <location>
        <begin position="45"/>
        <end position="78"/>
    </location>
</feature>